<dbReference type="OrthoDB" id="1579594at2759"/>
<reference evidence="2 3" key="1">
    <citation type="journal article" date="2019" name="Plant Biotechnol. J.">
        <title>The red bayberry genome and genetic basis of sex determination.</title>
        <authorList>
            <person name="Jia H.M."/>
            <person name="Jia H.J."/>
            <person name="Cai Q.L."/>
            <person name="Wang Y."/>
            <person name="Zhao H.B."/>
            <person name="Yang W.F."/>
            <person name="Wang G.Y."/>
            <person name="Li Y.H."/>
            <person name="Zhan D.L."/>
            <person name="Shen Y.T."/>
            <person name="Niu Q.F."/>
            <person name="Chang L."/>
            <person name="Qiu J."/>
            <person name="Zhao L."/>
            <person name="Xie H.B."/>
            <person name="Fu W.Y."/>
            <person name="Jin J."/>
            <person name="Li X.W."/>
            <person name="Jiao Y."/>
            <person name="Zhou C.C."/>
            <person name="Tu T."/>
            <person name="Chai C.Y."/>
            <person name="Gao J.L."/>
            <person name="Fan L.J."/>
            <person name="van de Weg E."/>
            <person name="Wang J.Y."/>
            <person name="Gao Z.S."/>
        </authorList>
    </citation>
    <scope>NUCLEOTIDE SEQUENCE [LARGE SCALE GENOMIC DNA]</scope>
    <source>
        <tissue evidence="2">Leaves</tissue>
    </source>
</reference>
<comment type="caution">
    <text evidence="2">The sequence shown here is derived from an EMBL/GenBank/DDBJ whole genome shotgun (WGS) entry which is preliminary data.</text>
</comment>
<protein>
    <submittedName>
        <fullName evidence="2">Uncharacterized protein</fullName>
    </submittedName>
</protein>
<organism evidence="2 3">
    <name type="scientific">Morella rubra</name>
    <name type="common">Chinese bayberry</name>
    <dbReference type="NCBI Taxonomy" id="262757"/>
    <lineage>
        <taxon>Eukaryota</taxon>
        <taxon>Viridiplantae</taxon>
        <taxon>Streptophyta</taxon>
        <taxon>Embryophyta</taxon>
        <taxon>Tracheophyta</taxon>
        <taxon>Spermatophyta</taxon>
        <taxon>Magnoliopsida</taxon>
        <taxon>eudicotyledons</taxon>
        <taxon>Gunneridae</taxon>
        <taxon>Pentapetalae</taxon>
        <taxon>rosids</taxon>
        <taxon>fabids</taxon>
        <taxon>Fagales</taxon>
        <taxon>Myricaceae</taxon>
        <taxon>Morella</taxon>
    </lineage>
</organism>
<dbReference type="InterPro" id="IPR004158">
    <property type="entry name" value="DUF247_pln"/>
</dbReference>
<accession>A0A6A1WQ41</accession>
<name>A0A6A1WQ41_9ROSI</name>
<dbReference type="PANTHER" id="PTHR31170:SF19">
    <property type="match status" value="1"/>
</dbReference>
<dbReference type="Proteomes" id="UP000516437">
    <property type="component" value="Chromosome 1"/>
</dbReference>
<gene>
    <name evidence="2" type="ORF">CJ030_MR1G021665</name>
</gene>
<evidence type="ECO:0000313" key="3">
    <source>
        <dbReference type="Proteomes" id="UP000516437"/>
    </source>
</evidence>
<dbReference type="EMBL" id="RXIC02000019">
    <property type="protein sequence ID" value="KAB1226793.1"/>
    <property type="molecule type" value="Genomic_DNA"/>
</dbReference>
<dbReference type="Pfam" id="PF03140">
    <property type="entry name" value="DUF247"/>
    <property type="match status" value="1"/>
</dbReference>
<keyword evidence="3" id="KW-1185">Reference proteome</keyword>
<dbReference type="AlphaFoldDB" id="A0A6A1WQ41"/>
<evidence type="ECO:0000313" key="2">
    <source>
        <dbReference type="EMBL" id="KAB1226793.1"/>
    </source>
</evidence>
<feature type="region of interest" description="Disordered" evidence="1">
    <location>
        <begin position="1"/>
        <end position="20"/>
    </location>
</feature>
<proteinExistence type="predicted"/>
<dbReference type="PANTHER" id="PTHR31170">
    <property type="entry name" value="BNAC04G53230D PROTEIN"/>
    <property type="match status" value="1"/>
</dbReference>
<sequence>MEGSSEEMRDEAKVSPGEVHDTCTDQVVNTKTKEIIFKLSETLLFPRGCCIYKCHEVLRKWNEKAYTPQGKPAEYGNHHTEISPELHKTTRPGGLVEFDNRHIQRMEGNIRKSYSEPIPLGNDECVEMIAVDASFIIEFSLRCYSFWPPDEVGAVHIIEIHIEGYHDDDVIRAIMSDLLLLENQLPFFVIDALYTFAVAHFRTQSDLPTFPPCIELSFRLFRPYNLHDMLPNPNSKKLHFTDLHRYFLLLPLEKRPKRGKNLIVKMYSATELAMAGLKFKASSKYNHALLELKYSIHSRQLEIPRFPLDYYTEIYCRNLMAYEQCHYADEAYITDYFVLLHFLIKTGKALELLTRLGIIETKFDHEAGALMINKLCTNMVCSSMNTDYYEISKGLNKFYEMSPVQRWNAALKR</sequence>
<evidence type="ECO:0000256" key="1">
    <source>
        <dbReference type="SAM" id="MobiDB-lite"/>
    </source>
</evidence>